<dbReference type="RefSeq" id="WP_270025007.1">
    <property type="nucleotide sequence ID" value="NZ_JAPDDP010000015.1"/>
</dbReference>
<feature type="domain" description="Penicillin-binding protein transpeptidase" evidence="1">
    <location>
        <begin position="238"/>
        <end position="510"/>
    </location>
</feature>
<dbReference type="AlphaFoldDB" id="A0A9X3S7S6"/>
<sequence>MALVAVAAVGFGGYALVRAQLDNDERRPAVVAYVEAWKRGDYEAMYRLVDAKSQAANPRISFLADYKRANEAATTEKIAPGRVGPLLSGGKVRVPVTVQTDDFGPIRGEIEFSASEDKEGVGHVAWTPALRLPGLKEGEDVTRKSGAAPTRGNIYAAGGKLLDSDPLGASIAGTVGEKPTGLNRIYDERLSGKRSSTLRFGDRVISRVKGTKGKSVTTTIRLGLQRTANDALGESLGGIAVIKPSDGSVLALAGLAVSAPQPPGSSFKIITAAAALQYKKATMGSSYPERTYATLSGAKLRNASDEVCGGSLTNSFAHSCNSVFGPLGAKVGAKRMYDIAKKFGFMEQPDIPAAKVSTIPTVKELKDAIAVGSAAIGQNTDNATPLQMASVAATIANKGVRVKPHLSGTKRVRKRVVSAKVAGQVRDMMVAVVQSGTGRAAAIPGVTVAGKTGTAELVSTADIAQNAANTTAWFVAFAPASNPKVAVAVMLPKAGQGGTSAAPIAKRVLQAAL</sequence>
<dbReference type="GO" id="GO:0008658">
    <property type="term" value="F:penicillin binding"/>
    <property type="evidence" value="ECO:0007669"/>
    <property type="project" value="InterPro"/>
</dbReference>
<dbReference type="GO" id="GO:0071555">
    <property type="term" value="P:cell wall organization"/>
    <property type="evidence" value="ECO:0007669"/>
    <property type="project" value="TreeGrafter"/>
</dbReference>
<accession>A0A9X3S7S6</accession>
<dbReference type="Proteomes" id="UP001147653">
    <property type="component" value="Unassembled WGS sequence"/>
</dbReference>
<dbReference type="GO" id="GO:0005886">
    <property type="term" value="C:plasma membrane"/>
    <property type="evidence" value="ECO:0007669"/>
    <property type="project" value="TreeGrafter"/>
</dbReference>
<gene>
    <name evidence="2" type="ORF">OJ997_10350</name>
</gene>
<dbReference type="SUPFAM" id="SSF56601">
    <property type="entry name" value="beta-lactamase/transpeptidase-like"/>
    <property type="match status" value="1"/>
</dbReference>
<proteinExistence type="predicted"/>
<dbReference type="InterPro" id="IPR050515">
    <property type="entry name" value="Beta-lactam/transpept"/>
</dbReference>
<dbReference type="EMBL" id="JAPDDP010000015">
    <property type="protein sequence ID" value="MDA0180693.1"/>
    <property type="molecule type" value="Genomic_DNA"/>
</dbReference>
<organism evidence="2 3">
    <name type="scientific">Solirubrobacter phytolaccae</name>
    <dbReference type="NCBI Taxonomy" id="1404360"/>
    <lineage>
        <taxon>Bacteria</taxon>
        <taxon>Bacillati</taxon>
        <taxon>Actinomycetota</taxon>
        <taxon>Thermoleophilia</taxon>
        <taxon>Solirubrobacterales</taxon>
        <taxon>Solirubrobacteraceae</taxon>
        <taxon>Solirubrobacter</taxon>
    </lineage>
</organism>
<evidence type="ECO:0000313" key="2">
    <source>
        <dbReference type="EMBL" id="MDA0180693.1"/>
    </source>
</evidence>
<dbReference type="GO" id="GO:0071972">
    <property type="term" value="F:peptidoglycan L,D-transpeptidase activity"/>
    <property type="evidence" value="ECO:0007669"/>
    <property type="project" value="TreeGrafter"/>
</dbReference>
<protein>
    <submittedName>
        <fullName evidence="2">Penicillin-binding transpeptidase domain-containing protein</fullName>
    </submittedName>
</protein>
<dbReference type="Gene3D" id="3.40.710.10">
    <property type="entry name" value="DD-peptidase/beta-lactamase superfamily"/>
    <property type="match status" value="1"/>
</dbReference>
<dbReference type="PANTHER" id="PTHR30627">
    <property type="entry name" value="PEPTIDOGLYCAN D,D-TRANSPEPTIDASE"/>
    <property type="match status" value="1"/>
</dbReference>
<comment type="caution">
    <text evidence="2">The sequence shown here is derived from an EMBL/GenBank/DDBJ whole genome shotgun (WGS) entry which is preliminary data.</text>
</comment>
<reference evidence="2" key="1">
    <citation type="submission" date="2022-10" db="EMBL/GenBank/DDBJ databases">
        <title>The WGS of Solirubrobacter phytolaccae KCTC 29190.</title>
        <authorList>
            <person name="Jiang Z."/>
        </authorList>
    </citation>
    <scope>NUCLEOTIDE SEQUENCE</scope>
    <source>
        <strain evidence="2">KCTC 29190</strain>
    </source>
</reference>
<dbReference type="InterPro" id="IPR012338">
    <property type="entry name" value="Beta-lactam/transpept-like"/>
</dbReference>
<keyword evidence="3" id="KW-1185">Reference proteome</keyword>
<evidence type="ECO:0000313" key="3">
    <source>
        <dbReference type="Proteomes" id="UP001147653"/>
    </source>
</evidence>
<dbReference type="Pfam" id="PF00905">
    <property type="entry name" value="Transpeptidase"/>
    <property type="match status" value="1"/>
</dbReference>
<evidence type="ECO:0000259" key="1">
    <source>
        <dbReference type="Pfam" id="PF00905"/>
    </source>
</evidence>
<dbReference type="Gene3D" id="3.10.450.100">
    <property type="entry name" value="NTF2-like, domain 1"/>
    <property type="match status" value="1"/>
</dbReference>
<dbReference type="PANTHER" id="PTHR30627:SF24">
    <property type="entry name" value="PENICILLIN-BINDING PROTEIN 4B"/>
    <property type="match status" value="1"/>
</dbReference>
<dbReference type="InterPro" id="IPR001460">
    <property type="entry name" value="PCN-bd_Tpept"/>
</dbReference>
<name>A0A9X3S7S6_9ACTN</name>